<evidence type="ECO:0000313" key="1">
    <source>
        <dbReference type="EMBL" id="BCP02194.1"/>
    </source>
</evidence>
<dbReference type="AlphaFoldDB" id="A0A7R7MZ15"/>
<evidence type="ECO:0000313" key="2">
    <source>
        <dbReference type="Proteomes" id="UP000595205"/>
    </source>
</evidence>
<sequence>MRQAIGAGLEVIEGDDRAGRVQDDSRFVGADIRADLHAQTVPPPNLTGVKWWVDPASFCVNPGAGRAAPAIMQSSRAPWALEPDLGQQRAAGYATAARRCA</sequence>
<organism evidence="1 2">
    <name type="scientific">Mycobacterium intracellulare</name>
    <dbReference type="NCBI Taxonomy" id="1767"/>
    <lineage>
        <taxon>Bacteria</taxon>
        <taxon>Bacillati</taxon>
        <taxon>Actinomycetota</taxon>
        <taxon>Actinomycetes</taxon>
        <taxon>Mycobacteriales</taxon>
        <taxon>Mycobacteriaceae</taxon>
        <taxon>Mycobacterium</taxon>
        <taxon>Mycobacterium avium complex (MAC)</taxon>
    </lineage>
</organism>
<reference evidence="1 2" key="1">
    <citation type="submission" date="2020-12" db="EMBL/GenBank/DDBJ databases">
        <title>Genome sequence of clinical Mycobacterium intracellulare strains.</title>
        <authorList>
            <person name="Tateishi Y."/>
            <person name="Matsumoto S."/>
            <person name="Fukushima Y."/>
            <person name="Nakajima C."/>
            <person name="Suzuki Y."/>
        </authorList>
    </citation>
    <scope>NUCLEOTIDE SEQUENCE [LARGE SCALE GENOMIC DNA]</scope>
    <source>
        <strain evidence="1 2">M018</strain>
    </source>
</reference>
<name>A0A7R7MZ15_MYCIT</name>
<protein>
    <submittedName>
        <fullName evidence="1">Uncharacterized protein</fullName>
    </submittedName>
</protein>
<dbReference type="Proteomes" id="UP000595205">
    <property type="component" value="Chromosome"/>
</dbReference>
<gene>
    <name evidence="1" type="ORF">MINTM018_49630</name>
</gene>
<dbReference type="EMBL" id="AP024255">
    <property type="protein sequence ID" value="BCP02194.1"/>
    <property type="molecule type" value="Genomic_DNA"/>
</dbReference>
<proteinExistence type="predicted"/>
<accession>A0A7R7MZ15</accession>